<evidence type="ECO:0000313" key="4">
    <source>
        <dbReference type="Proteomes" id="UP000054988"/>
    </source>
</evidence>
<organism evidence="3 4">
    <name type="scientific">Moniliophthora roreri</name>
    <name type="common">Frosty pod rot fungus</name>
    <name type="synonym">Monilia roreri</name>
    <dbReference type="NCBI Taxonomy" id="221103"/>
    <lineage>
        <taxon>Eukaryota</taxon>
        <taxon>Fungi</taxon>
        <taxon>Dikarya</taxon>
        <taxon>Basidiomycota</taxon>
        <taxon>Agaricomycotina</taxon>
        <taxon>Agaricomycetes</taxon>
        <taxon>Agaricomycetidae</taxon>
        <taxon>Agaricales</taxon>
        <taxon>Marasmiineae</taxon>
        <taxon>Marasmiaceae</taxon>
        <taxon>Moniliophthora</taxon>
    </lineage>
</organism>
<proteinExistence type="inferred from homology"/>
<dbReference type="eggNOG" id="ENOG502S86E">
    <property type="taxonomic scope" value="Eukaryota"/>
</dbReference>
<comment type="caution">
    <text evidence="3">The sequence shown here is derived from an EMBL/GenBank/DDBJ whole genome shotgun (WGS) entry which is preliminary data.</text>
</comment>
<feature type="compositionally biased region" description="Low complexity" evidence="2">
    <location>
        <begin position="265"/>
        <end position="282"/>
    </location>
</feature>
<dbReference type="Gene3D" id="3.30.760.10">
    <property type="entry name" value="RNA Cap, Translation Initiation Factor Eif4e"/>
    <property type="match status" value="1"/>
</dbReference>
<evidence type="ECO:0000256" key="2">
    <source>
        <dbReference type="SAM" id="MobiDB-lite"/>
    </source>
</evidence>
<reference evidence="3 4" key="1">
    <citation type="submission" date="2015-12" db="EMBL/GenBank/DDBJ databases">
        <title>Draft genome sequence of Moniliophthora roreri, the causal agent of frosty pod rot of cacao.</title>
        <authorList>
            <person name="Aime M.C."/>
            <person name="Diaz-Valderrama J.R."/>
            <person name="Kijpornyongpan T."/>
            <person name="Phillips-Mora W."/>
        </authorList>
    </citation>
    <scope>NUCLEOTIDE SEQUENCE [LARGE SCALE GENOMIC DNA]</scope>
    <source>
        <strain evidence="3 4">MCA 2952</strain>
    </source>
</reference>
<dbReference type="PANTHER" id="PTHR31977:SF1">
    <property type="entry name" value="UPF0696 PROTEIN C11ORF68"/>
    <property type="match status" value="1"/>
</dbReference>
<accession>A0A0W0F157</accession>
<evidence type="ECO:0000256" key="1">
    <source>
        <dbReference type="ARBA" id="ARBA00010568"/>
    </source>
</evidence>
<dbReference type="EMBL" id="LATX01002400">
    <property type="protein sequence ID" value="KTB30031.1"/>
    <property type="molecule type" value="Genomic_DNA"/>
</dbReference>
<feature type="region of interest" description="Disordered" evidence="2">
    <location>
        <begin position="265"/>
        <end position="329"/>
    </location>
</feature>
<protein>
    <submittedName>
        <fullName evidence="3">Uncharacterized protein</fullName>
    </submittedName>
</protein>
<sequence length="329" mass="36382">MAERTEDTIPRGYKYSWSKDSDIPLQDFLAKYKPSMVQNDGTKPWIWIRSTKDALEATDEALAAALSEARKVLKDTMDKIESIKNDDSIPLRSNKKTGAKSKKEVREQVQAGAAETFKKIAQKHGYVVGKWLIFAPHDKVDMIWLNLAGSLIDGPLAGTDVHTAKVSTSPESDDPKYQHVICLYIPDVYDKDLVTKVMKVLLRNHGATLSGVKSDLYTLLGIDSKHPSGMQSTIWKNSALMKDSEMRELKEQFYAELRAVPKTTAVPAASTSTTTAAASQAKPKLKKKGRDDPFASDDGDQEASKPAISGKRAKEGDDDEEQPQKKKAK</sequence>
<dbReference type="Pfam" id="PF08939">
    <property type="entry name" value="Bles03"/>
    <property type="match status" value="1"/>
</dbReference>
<evidence type="ECO:0000313" key="3">
    <source>
        <dbReference type="EMBL" id="KTB30031.1"/>
    </source>
</evidence>
<dbReference type="AlphaFoldDB" id="A0A0W0F157"/>
<dbReference type="InterPro" id="IPR015034">
    <property type="entry name" value="Bles03"/>
</dbReference>
<name>A0A0W0F157_MONRR</name>
<dbReference type="SUPFAM" id="SSF55418">
    <property type="entry name" value="eIF4e-like"/>
    <property type="match status" value="1"/>
</dbReference>
<gene>
    <name evidence="3" type="ORF">WG66_17411</name>
</gene>
<comment type="similarity">
    <text evidence="1">Belongs to the UPF0696 family.</text>
</comment>
<dbReference type="PANTHER" id="PTHR31977">
    <property type="entry name" value="UPF0696 PROTEIN C11ORF68"/>
    <property type="match status" value="1"/>
</dbReference>
<dbReference type="InterPro" id="IPR023398">
    <property type="entry name" value="TIF_eIF4e-like"/>
</dbReference>
<dbReference type="Proteomes" id="UP000054988">
    <property type="component" value="Unassembled WGS sequence"/>
</dbReference>
<feature type="region of interest" description="Disordered" evidence="2">
    <location>
        <begin position="85"/>
        <end position="105"/>
    </location>
</feature>